<gene>
    <name evidence="7" type="ORF">PEVE_00026904</name>
</gene>
<dbReference type="SUPFAM" id="SSF47473">
    <property type="entry name" value="EF-hand"/>
    <property type="match status" value="2"/>
</dbReference>
<accession>A0ABN8SR87</accession>
<evidence type="ECO:0000256" key="1">
    <source>
        <dbReference type="ARBA" id="ARBA00004370"/>
    </source>
</evidence>
<dbReference type="Gene3D" id="1.10.238.10">
    <property type="entry name" value="EF-hand"/>
    <property type="match status" value="2"/>
</dbReference>
<dbReference type="EMBL" id="CALNXI010003667">
    <property type="protein sequence ID" value="CAH3193989.1"/>
    <property type="molecule type" value="Genomic_DNA"/>
</dbReference>
<dbReference type="CDD" id="cd00051">
    <property type="entry name" value="EFh"/>
    <property type="match status" value="1"/>
</dbReference>
<evidence type="ECO:0000313" key="8">
    <source>
        <dbReference type="Proteomes" id="UP001159427"/>
    </source>
</evidence>
<evidence type="ECO:0000256" key="4">
    <source>
        <dbReference type="ARBA" id="ARBA00022837"/>
    </source>
</evidence>
<dbReference type="Pfam" id="PF13499">
    <property type="entry name" value="EF-hand_7"/>
    <property type="match status" value="1"/>
</dbReference>
<keyword evidence="8" id="KW-1185">Reference proteome</keyword>
<keyword evidence="4" id="KW-0106">Calcium</keyword>
<comment type="caution">
    <text evidence="7">The sequence shown here is derived from an EMBL/GenBank/DDBJ whole genome shotgun (WGS) entry which is preliminary data.</text>
</comment>
<dbReference type="InterPro" id="IPR011992">
    <property type="entry name" value="EF-hand-dom_pair"/>
</dbReference>
<feature type="domain" description="EF-hand" evidence="6">
    <location>
        <begin position="349"/>
        <end position="384"/>
    </location>
</feature>
<comment type="subcellular location">
    <subcellularLocation>
        <location evidence="1">Membrane</location>
    </subcellularLocation>
</comment>
<keyword evidence="5" id="KW-0472">Membrane</keyword>
<dbReference type="SMART" id="SM00054">
    <property type="entry name" value="EFh"/>
    <property type="match status" value="3"/>
</dbReference>
<evidence type="ECO:0000256" key="3">
    <source>
        <dbReference type="ARBA" id="ARBA00022737"/>
    </source>
</evidence>
<dbReference type="PROSITE" id="PS50222">
    <property type="entry name" value="EF_HAND_2"/>
    <property type="match status" value="3"/>
</dbReference>
<dbReference type="Pfam" id="PF13202">
    <property type="entry name" value="EF-hand_5"/>
    <property type="match status" value="1"/>
</dbReference>
<dbReference type="InterPro" id="IPR052266">
    <property type="entry name" value="Miro-EF-hand_domain"/>
</dbReference>
<evidence type="ECO:0000259" key="6">
    <source>
        <dbReference type="PROSITE" id="PS50222"/>
    </source>
</evidence>
<dbReference type="InterPro" id="IPR002048">
    <property type="entry name" value="EF_hand_dom"/>
</dbReference>
<organism evidence="7 8">
    <name type="scientific">Porites evermanni</name>
    <dbReference type="NCBI Taxonomy" id="104178"/>
    <lineage>
        <taxon>Eukaryota</taxon>
        <taxon>Metazoa</taxon>
        <taxon>Cnidaria</taxon>
        <taxon>Anthozoa</taxon>
        <taxon>Hexacorallia</taxon>
        <taxon>Scleractinia</taxon>
        <taxon>Fungiina</taxon>
        <taxon>Poritidae</taxon>
        <taxon>Porites</taxon>
    </lineage>
</organism>
<protein>
    <recommendedName>
        <fullName evidence="6">EF-hand domain-containing protein</fullName>
    </recommendedName>
</protein>
<evidence type="ECO:0000256" key="5">
    <source>
        <dbReference type="ARBA" id="ARBA00023136"/>
    </source>
</evidence>
<feature type="domain" description="EF-hand" evidence="6">
    <location>
        <begin position="109"/>
        <end position="144"/>
    </location>
</feature>
<dbReference type="InterPro" id="IPR018247">
    <property type="entry name" value="EF_Hand_1_Ca_BS"/>
</dbReference>
<dbReference type="PANTHER" id="PTHR46819:SF1">
    <property type="entry name" value="EF-HAND CALCIUM-BINDING DOMAIN-CONTAINING PROTEIN 7"/>
    <property type="match status" value="1"/>
</dbReference>
<keyword evidence="3" id="KW-0677">Repeat</keyword>
<dbReference type="Proteomes" id="UP001159427">
    <property type="component" value="Unassembled WGS sequence"/>
</dbReference>
<reference evidence="7 8" key="1">
    <citation type="submission" date="2022-05" db="EMBL/GenBank/DDBJ databases">
        <authorList>
            <consortium name="Genoscope - CEA"/>
            <person name="William W."/>
        </authorList>
    </citation>
    <scope>NUCLEOTIDE SEQUENCE [LARGE SCALE GENOMIC DNA]</scope>
</reference>
<keyword evidence="2" id="KW-0479">Metal-binding</keyword>
<dbReference type="PROSITE" id="PS00018">
    <property type="entry name" value="EF_HAND_1"/>
    <property type="match status" value="3"/>
</dbReference>
<sequence>MSELKRNKPFRRSSNSSLSSRASNVSFSEKVRRESTAKFDNFMKECRAAYLAVLSSTTEKITSIDELILALQFGGRNPSVKVIQKYWKHDTDSISYNDFCDIMRKEKPLNKESLIKAFKCFDTNGDGYITYDELFGLLTKRGERMTKAEVQVILDNADVNNDGKLDYSEFAAMLLATAEDCKEKSLKRLARDDDIASPLVSQSSLNKRQATSNKNFQEPENLKDWSHVSSKGGLFIDNDGVISSHEYKLQINRDTDVFITIQPSPNKKVLDSLKRTDMAVFCVDENSELVTFSESKLGQKYCLQCELRRGTYRLITFTTGCHLTVRKSQPSKKVNLTTGSGENTKLTKMFREALADIFDRSDLDENGYLSRDEFNLFHMKSAGEECDDDAWEVMKDNFEMKDDEITLNGFLELNLMEAQDADGDPNDLWVTLESMGYNNVLELDQSCPFLLEVFCNKCRPTLEVTSISDNKSELLNKIVLSSVLNNFSKKDNVRGMKDLILYKYENPFRVTLVLQNMSHSEVDVRVDCRASRNCLSDRGDLDYIIKIGSHSTEVVHHLVPQDIRREWSVKHALTIEK</sequence>
<feature type="domain" description="EF-hand" evidence="6">
    <location>
        <begin position="145"/>
        <end position="180"/>
    </location>
</feature>
<evidence type="ECO:0000313" key="7">
    <source>
        <dbReference type="EMBL" id="CAH3193989.1"/>
    </source>
</evidence>
<dbReference type="PANTHER" id="PTHR46819">
    <property type="entry name" value="EF-HAND CALCIUM-BINDING DOMAIN-CONTAINING PROTEIN 7"/>
    <property type="match status" value="1"/>
</dbReference>
<name>A0ABN8SR87_9CNID</name>
<proteinExistence type="predicted"/>
<evidence type="ECO:0000256" key="2">
    <source>
        <dbReference type="ARBA" id="ARBA00022723"/>
    </source>
</evidence>